<feature type="non-terminal residue" evidence="1">
    <location>
        <position position="150"/>
    </location>
</feature>
<dbReference type="EMBL" id="GQ340800">
    <property type="protein sequence ID" value="ACW82531.1"/>
    <property type="molecule type" value="Genomic_DNA"/>
</dbReference>
<proteinExistence type="predicted"/>
<name>D0E502_9ACTN</name>
<feature type="non-terminal residue" evidence="1">
    <location>
        <position position="1"/>
    </location>
</feature>
<organism evidence="1">
    <name type="scientific">Streptomyces sp. A00044</name>
    <dbReference type="NCBI Taxonomy" id="540041"/>
    <lineage>
        <taxon>Bacteria</taxon>
        <taxon>Bacillati</taxon>
        <taxon>Actinomycetota</taxon>
        <taxon>Actinomycetes</taxon>
        <taxon>Kitasatosporales</taxon>
        <taxon>Streptomycetaceae</taxon>
        <taxon>Streptomyces</taxon>
    </lineage>
</organism>
<sequence>TVTVHKRDMPEQLPHHRGVHVQALLQHALCTSGVHKARKLLELTALRWQAGDAQPIGQQRGTGRLTARGLGADQRPTAYRMMWLRLLVRWVARDGTLIGNRHDGEAVELTVRLARPGNMVTGVVRRPLGRVRPRQQEAEVVIDALGRGCR</sequence>
<evidence type="ECO:0000313" key="1">
    <source>
        <dbReference type="EMBL" id="ACW82531.1"/>
    </source>
</evidence>
<dbReference type="AlphaFoldDB" id="D0E502"/>
<accession>D0E502</accession>
<reference evidence="1" key="1">
    <citation type="journal article" date="2009" name="Curr. Microbiol.">
        <title>Diversities within genotypes, bioactivity and biosynthetic genes of endophytic actinomycetes isolated from three pharmaceutical plants.</title>
        <authorList>
            <person name="Wu Y."/>
            <person name="Lu C."/>
            <person name="Qian X."/>
            <person name="Huang Y."/>
            <person name="Shen Y."/>
        </authorList>
    </citation>
    <scope>NUCLEOTIDE SEQUENCE</scope>
    <source>
        <strain evidence="1">A00044</strain>
    </source>
</reference>
<protein>
    <submittedName>
        <fullName evidence="1">Epoxidase</fullName>
    </submittedName>
</protein>